<evidence type="ECO:0000313" key="3">
    <source>
        <dbReference type="Proteomes" id="UP000034448"/>
    </source>
</evidence>
<name>A0A0G0IEN8_9BACT</name>
<gene>
    <name evidence="2" type="ORF">US28_C0034G0009</name>
</gene>
<dbReference type="EMBL" id="LBSJ01000034">
    <property type="protein sequence ID" value="KKQ14536.1"/>
    <property type="molecule type" value="Genomic_DNA"/>
</dbReference>
<organism evidence="2 3">
    <name type="scientific">Candidatus Daviesbacteria bacterium GW2011_GWA1_36_8</name>
    <dbReference type="NCBI Taxonomy" id="1618417"/>
    <lineage>
        <taxon>Bacteria</taxon>
        <taxon>Candidatus Daviesiibacteriota</taxon>
    </lineage>
</organism>
<evidence type="ECO:0000313" key="2">
    <source>
        <dbReference type="EMBL" id="KKQ14536.1"/>
    </source>
</evidence>
<keyword evidence="1" id="KW-0812">Transmembrane</keyword>
<proteinExistence type="predicted"/>
<dbReference type="Proteomes" id="UP000034448">
    <property type="component" value="Unassembled WGS sequence"/>
</dbReference>
<evidence type="ECO:0000256" key="1">
    <source>
        <dbReference type="SAM" id="Phobius"/>
    </source>
</evidence>
<accession>A0A0G0IEN8</accession>
<comment type="caution">
    <text evidence="2">The sequence shown here is derived from an EMBL/GenBank/DDBJ whole genome shotgun (WGS) entry which is preliminary data.</text>
</comment>
<feature type="transmembrane region" description="Helical" evidence="1">
    <location>
        <begin position="217"/>
        <end position="237"/>
    </location>
</feature>
<sequence>MKENVFSLQLSVIRKVTTCLILLVTFHLLLVTALAGASLTSVHAQGFNVASSHEITDKEAVSGDILIYDGANGLVRTNVTYSQKIFGVYTETPSLVIREASASAKPIIRLGDVDVNVTDYNGEIKKGDYVTTSPVSGKGMKAGQSGYVLGLALADAVYGDQTVTAEGGNYRLGTVNTALRIEYAELTTARSNIKLLSDLNAAFFRSVQDPEKFTLTIRYIIAGLVALLAFAIGFFYLARSISKAVEAIGRNPLARTAIITSVGLQVAATLIGGVVTIGIIFIIVRI</sequence>
<dbReference type="AlphaFoldDB" id="A0A0G0IEN8"/>
<keyword evidence="1" id="KW-1133">Transmembrane helix</keyword>
<protein>
    <submittedName>
        <fullName evidence="2">Uncharacterized protein</fullName>
    </submittedName>
</protein>
<feature type="transmembrane region" description="Helical" evidence="1">
    <location>
        <begin position="258"/>
        <end position="284"/>
    </location>
</feature>
<keyword evidence="1" id="KW-0472">Membrane</keyword>
<reference evidence="2 3" key="1">
    <citation type="journal article" date="2015" name="Nature">
        <title>rRNA introns, odd ribosomes, and small enigmatic genomes across a large radiation of phyla.</title>
        <authorList>
            <person name="Brown C.T."/>
            <person name="Hug L.A."/>
            <person name="Thomas B.C."/>
            <person name="Sharon I."/>
            <person name="Castelle C.J."/>
            <person name="Singh A."/>
            <person name="Wilkins M.J."/>
            <person name="Williams K.H."/>
            <person name="Banfield J.F."/>
        </authorList>
    </citation>
    <scope>NUCLEOTIDE SEQUENCE [LARGE SCALE GENOMIC DNA]</scope>
</reference>